<dbReference type="EMBL" id="CP003481">
    <property type="protein sequence ID" value="AFI05951.1"/>
    <property type="molecule type" value="Genomic_DNA"/>
</dbReference>
<dbReference type="PATRIC" id="fig|1163745.3.peg.996"/>
<evidence type="ECO:0000256" key="1">
    <source>
        <dbReference type="SAM" id="SignalP"/>
    </source>
</evidence>
<proteinExistence type="predicted"/>
<dbReference type="HOGENOM" id="CLU_026212_2_0_7"/>
<feature type="chain" id="PRO_5003625882" evidence="1">
    <location>
        <begin position="24"/>
        <end position="291"/>
    </location>
</feature>
<reference evidence="2 3" key="1">
    <citation type="journal article" date="2013" name="PLoS ONE">
        <title>Sequence Divergence and Conservation in Genomes ofHelicobacter cetorum Strains from a Dolphin and a Whale.</title>
        <authorList>
            <person name="Kersulyte D."/>
            <person name="Rossi M."/>
            <person name="Berg D.E."/>
        </authorList>
    </citation>
    <scope>NUCLEOTIDE SEQUENCE [LARGE SCALE GENOMIC DNA]</scope>
    <source>
        <strain evidence="2 3">MIT 99-5656</strain>
    </source>
</reference>
<dbReference type="InterPro" id="IPR002718">
    <property type="entry name" value="OMP_Helicobacter"/>
</dbReference>
<keyword evidence="1" id="KW-0732">Signal</keyword>
<dbReference type="AlphaFoldDB" id="I0ESN2"/>
<organism evidence="2 3">
    <name type="scientific">Helicobacter cetorum (strain ATCC BAA-540 / CCUG 52418 / MIT 99-5656)</name>
    <dbReference type="NCBI Taxonomy" id="1163745"/>
    <lineage>
        <taxon>Bacteria</taxon>
        <taxon>Pseudomonadati</taxon>
        <taxon>Campylobacterota</taxon>
        <taxon>Epsilonproteobacteria</taxon>
        <taxon>Campylobacterales</taxon>
        <taxon>Helicobacteraceae</taxon>
        <taxon>Helicobacter</taxon>
    </lineage>
</organism>
<gene>
    <name evidence="2" type="ordered locus">HCD_04735</name>
</gene>
<name>I0ESN2_HELCM</name>
<evidence type="ECO:0000313" key="3">
    <source>
        <dbReference type="Proteomes" id="UP000005013"/>
    </source>
</evidence>
<protein>
    <submittedName>
        <fullName evidence="2">Outer membrane protein 33</fullName>
    </submittedName>
</protein>
<sequence>MKNFFSKPMCLLALAGSMNVASGMDNNGVFIGAGYLQGVAQMHANIHSQKQATNTTIKGFNVKAGYQFFFGKYFGLRAYGFFDYAHANALKLKNPNYKGVPSDIEKISDTLHSIQDGANQVSSIAHQASSMVSNVQGNQISEEASQIGSYQSQTQNTLNQITGIMNKFNPQTFEPNMLTYGGAMDLMVNLVNNGIMSLGAFGGVQLAGNSWIMATPDFVGVLSTQMRVSKKATSFQFLFNVGGRLRILKHSSIEMGVKFPMLKKSPFITAKNMDLGFRRVYSWYVNYVFTF</sequence>
<dbReference type="Proteomes" id="UP000005013">
    <property type="component" value="Chromosome"/>
</dbReference>
<dbReference type="PRINTS" id="PR01776">
    <property type="entry name" value="HPOMPFAMILY"/>
</dbReference>
<evidence type="ECO:0000313" key="2">
    <source>
        <dbReference type="EMBL" id="AFI05951.1"/>
    </source>
</evidence>
<dbReference type="RefSeq" id="WP_014659458.1">
    <property type="nucleotide sequence ID" value="NC_017735.1"/>
</dbReference>
<accession>I0ESN2</accession>
<keyword evidence="3" id="KW-1185">Reference proteome</keyword>
<feature type="signal peptide" evidence="1">
    <location>
        <begin position="1"/>
        <end position="23"/>
    </location>
</feature>
<dbReference type="KEGG" id="hcm:HCD_04735"/>
<dbReference type="STRING" id="1163745.HCD_04735"/>
<dbReference type="Pfam" id="PF01856">
    <property type="entry name" value="HP_OMP"/>
    <property type="match status" value="1"/>
</dbReference>